<gene>
    <name evidence="3" type="ORF">FNG02_11500</name>
</gene>
<dbReference type="EMBL" id="AAIPPN010000003">
    <property type="protein sequence ID" value="ECG8066109.1"/>
    <property type="molecule type" value="Genomic_DNA"/>
</dbReference>
<protein>
    <recommendedName>
        <fullName evidence="4">DNA-binding domain-containing protein</fullName>
    </recommendedName>
</protein>
<dbReference type="NCBIfam" id="TIGR03760">
    <property type="entry name" value="ICE_TraI_Pfluor"/>
    <property type="match status" value="1"/>
</dbReference>
<dbReference type="InterPro" id="IPR011093">
    <property type="entry name" value="TraI_2_C"/>
</dbReference>
<feature type="domain" description="Putative conjugal transfer nickase/helicase TraI C-terminal" evidence="2">
    <location>
        <begin position="394"/>
        <end position="510"/>
    </location>
</feature>
<dbReference type="InterPro" id="IPR036390">
    <property type="entry name" value="WH_DNA-bd_sf"/>
</dbReference>
<comment type="caution">
    <text evidence="3">The sequence shown here is derived from an EMBL/GenBank/DDBJ whole genome shotgun (WGS) entry which is preliminary data.</text>
</comment>
<dbReference type="InterPro" id="IPR022391">
    <property type="entry name" value="ICE_relaxase_PFGI-1"/>
</dbReference>
<reference evidence="3" key="1">
    <citation type="submission" date="2019-07" db="EMBL/GenBank/DDBJ databases">
        <authorList>
            <consortium name="PulseNet: The National Subtyping Network for Foodborne Disease Surveillance"/>
            <person name="Tarr C.L."/>
            <person name="Trees E."/>
            <person name="Katz L.S."/>
            <person name="Carleton-Romer H.A."/>
            <person name="Stroika S."/>
            <person name="Kucerova Z."/>
            <person name="Roache K.F."/>
            <person name="Sabol A.L."/>
            <person name="Besser J."/>
            <person name="Gerner-Smidt P."/>
        </authorList>
    </citation>
    <scope>NUCLEOTIDE SEQUENCE</scope>
    <source>
        <strain evidence="3">PNUSAS081329</strain>
    </source>
</reference>
<dbReference type="InterPro" id="IPR011119">
    <property type="entry name" value="Unchr_helicase_relaxase_TraI"/>
</dbReference>
<dbReference type="Gene3D" id="2.40.10.200">
    <property type="entry name" value="STY4665 C-terminal domain-like"/>
    <property type="match status" value="1"/>
</dbReference>
<organism evidence="3">
    <name type="scientific">Salmonella enterica</name>
    <name type="common">Salmonella choleraesuis</name>
    <dbReference type="NCBI Taxonomy" id="28901"/>
    <lineage>
        <taxon>Bacteria</taxon>
        <taxon>Pseudomonadati</taxon>
        <taxon>Pseudomonadota</taxon>
        <taxon>Gammaproteobacteria</taxon>
        <taxon>Enterobacterales</taxon>
        <taxon>Enterobacteriaceae</taxon>
        <taxon>Salmonella</taxon>
    </lineage>
</organism>
<evidence type="ECO:0000259" key="1">
    <source>
        <dbReference type="Pfam" id="PF07514"/>
    </source>
</evidence>
<evidence type="ECO:0000313" key="3">
    <source>
        <dbReference type="EMBL" id="ECG8066109.1"/>
    </source>
</evidence>
<proteinExistence type="predicted"/>
<evidence type="ECO:0008006" key="4">
    <source>
        <dbReference type="Google" id="ProtNLM"/>
    </source>
</evidence>
<dbReference type="InterPro" id="IPR036388">
    <property type="entry name" value="WH-like_DNA-bd_sf"/>
</dbReference>
<evidence type="ECO:0000259" key="2">
    <source>
        <dbReference type="Pfam" id="PF07515"/>
    </source>
</evidence>
<feature type="domain" description="Uncharacterised" evidence="1">
    <location>
        <begin position="36"/>
        <end position="235"/>
    </location>
</feature>
<accession>A0A5Y2ZXF2</accession>
<dbReference type="Gene3D" id="1.10.3210.40">
    <property type="match status" value="1"/>
</dbReference>
<name>A0A5Y2ZXF2_SALER</name>
<dbReference type="Pfam" id="PF07515">
    <property type="entry name" value="TraI_2_C"/>
    <property type="match status" value="1"/>
</dbReference>
<sequence length="519" mass="55980">MRGLKWLTGLGQSGRAEHTARPSVQLSQAGNYRCVRPGQALLETVERQKLIRMLRENCPLSQAACDEFWLKPLQQLAGRVQEVPAAWAGQFSSPGGFIDLSLSVAAGSVRLVRGMMLPPGATPEEQSEQGPAWVCAVFWAGLFHHLDWLSQVEGSLAGGKPWYPGMEMPGANWRVRPRQGGTGAMNGMYIASRLIPDAAAVWLQRWPGISGALYLYLSGQKAQSGILNSIISDALASVAFTPGTESVQILSAVSPEAPGECIQRSDKTGGNSLPDVIDDDMKQSSSHKDITPVAGPISITSAGYDINQTRTSNDAAGGVTEQVTLLSAFDNRDIQSPDVTSEESDTNESVSTAELLSVLDQMSGSQASGSAVPVETGSAIEDDTTVTAESSNPGKAFLAWLKSSIPDGSVSVNESDSFAHILAQFVFIVSPECFYKYLSLNTNESVDKSELQKSFEALDVHYSRNGKGLWHYHKYDTPDKSGHYDKLSGYMINADIIFNRGNCPADSIWLSPRNQNKQV</sequence>
<dbReference type="Pfam" id="PF07514">
    <property type="entry name" value="TraI_2"/>
    <property type="match status" value="1"/>
</dbReference>
<dbReference type="Gene3D" id="1.10.10.10">
    <property type="entry name" value="Winged helix-like DNA-binding domain superfamily/Winged helix DNA-binding domain"/>
    <property type="match status" value="1"/>
</dbReference>
<dbReference type="AlphaFoldDB" id="A0A5Y2ZXF2"/>
<dbReference type="SUPFAM" id="SSF46785">
    <property type="entry name" value="Winged helix' DNA-binding domain"/>
    <property type="match status" value="1"/>
</dbReference>